<gene>
    <name evidence="1" type="ORF">GA0070616_0064</name>
</gene>
<dbReference type="RefSeq" id="WP_091074668.1">
    <property type="nucleotide sequence ID" value="NZ_FMHT01000002.1"/>
</dbReference>
<dbReference type="Proteomes" id="UP000199699">
    <property type="component" value="Unassembled WGS sequence"/>
</dbReference>
<evidence type="ECO:0000313" key="2">
    <source>
        <dbReference type="Proteomes" id="UP000199699"/>
    </source>
</evidence>
<dbReference type="OrthoDB" id="3478404at2"/>
<organism evidence="1 2">
    <name type="scientific">Micromonospora nigra</name>
    <dbReference type="NCBI Taxonomy" id="145857"/>
    <lineage>
        <taxon>Bacteria</taxon>
        <taxon>Bacillati</taxon>
        <taxon>Actinomycetota</taxon>
        <taxon>Actinomycetes</taxon>
        <taxon>Micromonosporales</taxon>
        <taxon>Micromonosporaceae</taxon>
        <taxon>Micromonospora</taxon>
    </lineage>
</organism>
<dbReference type="STRING" id="145857.GA0070616_0064"/>
<keyword evidence="2" id="KW-1185">Reference proteome</keyword>
<accession>A0A1C6R7A8</accession>
<evidence type="ECO:0008006" key="3">
    <source>
        <dbReference type="Google" id="ProtNLM"/>
    </source>
</evidence>
<dbReference type="EMBL" id="FMHT01000002">
    <property type="protein sequence ID" value="SCL12919.1"/>
    <property type="molecule type" value="Genomic_DNA"/>
</dbReference>
<protein>
    <recommendedName>
        <fullName evidence="3">DUF2786 domain-containing protein</fullName>
    </recommendedName>
</protein>
<name>A0A1C6R7A8_9ACTN</name>
<dbReference type="AlphaFoldDB" id="A0A1C6R7A8"/>
<evidence type="ECO:0000313" key="1">
    <source>
        <dbReference type="EMBL" id="SCL12919.1"/>
    </source>
</evidence>
<proteinExistence type="predicted"/>
<sequence length="231" mass="24294">MPTTPAPHVIDHVAAHLTVATDPTAPTELREAARRTAADLMSRHDITPAAARAACGTGHSRLTIDSHPVSGTGGHGQARASFLISIATALGCKGVHQPAPAPEPYGVVLLGQAAEVRAARRLTRGIFARIHSAIAPDDPQLPDLIGGYGHTVAAAIARHYESSELHAGHRARLDALLTARFPRLATLTVEPRAYDPTARRAAADRDVVHELIDASHTPTSAEHSDPATDNQ</sequence>
<reference evidence="1 2" key="1">
    <citation type="submission" date="2016-06" db="EMBL/GenBank/DDBJ databases">
        <authorList>
            <person name="Kjaerup R.B."/>
            <person name="Dalgaard T.S."/>
            <person name="Juul-Madsen H.R."/>
        </authorList>
    </citation>
    <scope>NUCLEOTIDE SEQUENCE [LARGE SCALE GENOMIC DNA]</scope>
    <source>
        <strain evidence="1 2">DSM 43818</strain>
    </source>
</reference>